<reference evidence="2" key="1">
    <citation type="submission" date="2020-08" db="EMBL/GenBank/DDBJ databases">
        <title>Genome public.</title>
        <authorList>
            <person name="Liu C."/>
            <person name="Sun Q."/>
        </authorList>
    </citation>
    <scope>NUCLEOTIDE SEQUENCE</scope>
    <source>
        <strain evidence="2">NSJ-52</strain>
    </source>
</reference>
<evidence type="ECO:0000256" key="1">
    <source>
        <dbReference type="ARBA" id="ARBA00022679"/>
    </source>
</evidence>
<comment type="caution">
    <text evidence="2">The sequence shown here is derived from an EMBL/GenBank/DDBJ whole genome shotgun (WGS) entry which is preliminary data.</text>
</comment>
<gene>
    <name evidence="2" type="ORF">H8S62_11615</name>
</gene>
<proteinExistence type="predicted"/>
<sequence length="205" mass="22701">MYFSDEKAAGWDTPERTRRAAALVEEIRREIGDARGKTALEIGSGTGLLTFGLCPYFMEICTADTAAAMQKALGEKLAGAGIKNVRPIEVKDLEGEAYRGKFDLIYSSMVFHHIRDIAGELALVAPLLKKGGTFLLIDLDAEDGRFHREDKGFDGYNGFDRAWMAAELERAGLREVSVRTAFTGVKRLTDEDVPYSLFLMRGEKP</sequence>
<dbReference type="CDD" id="cd02440">
    <property type="entry name" value="AdoMet_MTases"/>
    <property type="match status" value="1"/>
</dbReference>
<dbReference type="RefSeq" id="WP_186919450.1">
    <property type="nucleotide sequence ID" value="NZ_JACOPQ010000008.1"/>
</dbReference>
<keyword evidence="2" id="KW-0489">Methyltransferase</keyword>
<dbReference type="GO" id="GO:0032259">
    <property type="term" value="P:methylation"/>
    <property type="evidence" value="ECO:0007669"/>
    <property type="project" value="UniProtKB-KW"/>
</dbReference>
<dbReference type="PANTHER" id="PTHR43861">
    <property type="entry name" value="TRANS-ACONITATE 2-METHYLTRANSFERASE-RELATED"/>
    <property type="match status" value="1"/>
</dbReference>
<protein>
    <submittedName>
        <fullName evidence="2">Methyltransferase</fullName>
    </submittedName>
</protein>
<dbReference type="PANTHER" id="PTHR43861:SF3">
    <property type="entry name" value="PUTATIVE (AFU_ORTHOLOGUE AFUA_2G14390)-RELATED"/>
    <property type="match status" value="1"/>
</dbReference>
<evidence type="ECO:0000313" key="3">
    <source>
        <dbReference type="Proteomes" id="UP000607645"/>
    </source>
</evidence>
<dbReference type="Proteomes" id="UP000607645">
    <property type="component" value="Unassembled WGS sequence"/>
</dbReference>
<organism evidence="2 3">
    <name type="scientific">Lawsonibacter faecis</name>
    <dbReference type="NCBI Taxonomy" id="2763052"/>
    <lineage>
        <taxon>Bacteria</taxon>
        <taxon>Bacillati</taxon>
        <taxon>Bacillota</taxon>
        <taxon>Clostridia</taxon>
        <taxon>Eubacteriales</taxon>
        <taxon>Oscillospiraceae</taxon>
        <taxon>Lawsonibacter</taxon>
    </lineage>
</organism>
<dbReference type="InterPro" id="IPR029063">
    <property type="entry name" value="SAM-dependent_MTases_sf"/>
</dbReference>
<dbReference type="Gene3D" id="3.40.50.150">
    <property type="entry name" value="Vaccinia Virus protein VP39"/>
    <property type="match status" value="1"/>
</dbReference>
<keyword evidence="3" id="KW-1185">Reference proteome</keyword>
<evidence type="ECO:0000313" key="2">
    <source>
        <dbReference type="EMBL" id="MBC5737651.1"/>
    </source>
</evidence>
<dbReference type="Pfam" id="PF13489">
    <property type="entry name" value="Methyltransf_23"/>
    <property type="match status" value="1"/>
</dbReference>
<name>A0A8J6JDR5_9FIRM</name>
<accession>A0A8J6JDR5</accession>
<dbReference type="SUPFAM" id="SSF53335">
    <property type="entry name" value="S-adenosyl-L-methionine-dependent methyltransferases"/>
    <property type="match status" value="1"/>
</dbReference>
<keyword evidence="1" id="KW-0808">Transferase</keyword>
<dbReference type="GO" id="GO:0008168">
    <property type="term" value="F:methyltransferase activity"/>
    <property type="evidence" value="ECO:0007669"/>
    <property type="project" value="UniProtKB-KW"/>
</dbReference>
<dbReference type="EMBL" id="JACOPQ010000008">
    <property type="protein sequence ID" value="MBC5737651.1"/>
    <property type="molecule type" value="Genomic_DNA"/>
</dbReference>
<dbReference type="AlphaFoldDB" id="A0A8J6JDR5"/>